<dbReference type="Pfam" id="PF00702">
    <property type="entry name" value="Hydrolase"/>
    <property type="match status" value="1"/>
</dbReference>
<dbReference type="NCBIfam" id="TIGR01509">
    <property type="entry name" value="HAD-SF-IA-v3"/>
    <property type="match status" value="1"/>
</dbReference>
<dbReference type="PANTHER" id="PTHR12725:SF117">
    <property type="entry name" value="HALOACID DEHALOGENASE-LIKE HYDROLASE"/>
    <property type="match status" value="1"/>
</dbReference>
<evidence type="ECO:0000313" key="2">
    <source>
        <dbReference type="Proteomes" id="UP000549617"/>
    </source>
</evidence>
<keyword evidence="1" id="KW-0378">Hydrolase</keyword>
<dbReference type="GO" id="GO:0016787">
    <property type="term" value="F:hydrolase activity"/>
    <property type="evidence" value="ECO:0007669"/>
    <property type="project" value="UniProtKB-KW"/>
</dbReference>
<dbReference type="RefSeq" id="WP_184014460.1">
    <property type="nucleotide sequence ID" value="NZ_JACIJC010000001.1"/>
</dbReference>
<gene>
    <name evidence="1" type="ORF">FHS49_000202</name>
</gene>
<dbReference type="NCBIfam" id="TIGR01993">
    <property type="entry name" value="Pyr-5-nucltdase"/>
    <property type="match status" value="1"/>
</dbReference>
<dbReference type="EMBL" id="JACIJC010000001">
    <property type="protein sequence ID" value="MBB5684211.1"/>
    <property type="molecule type" value="Genomic_DNA"/>
</dbReference>
<organism evidence="1 2">
    <name type="scientific">Sphingobium boeckii</name>
    <dbReference type="NCBI Taxonomy" id="1082345"/>
    <lineage>
        <taxon>Bacteria</taxon>
        <taxon>Pseudomonadati</taxon>
        <taxon>Pseudomonadota</taxon>
        <taxon>Alphaproteobacteria</taxon>
        <taxon>Sphingomonadales</taxon>
        <taxon>Sphingomonadaceae</taxon>
        <taxon>Sphingobium</taxon>
    </lineage>
</organism>
<dbReference type="PANTHER" id="PTHR12725">
    <property type="entry name" value="HALOACID DEHALOGENASE-LIKE HYDROLASE"/>
    <property type="match status" value="1"/>
</dbReference>
<keyword evidence="2" id="KW-1185">Reference proteome</keyword>
<sequence>MIDALAHIRNWIFDLDNTLYPPGANLFALIDEKMGAYIADLLTLDAVAARKVQKDYFRHHGTTLAGLMAEHGVDPHHFLDFVHDIPLDRLSPDLEMIARIERLPGRRIVFTNGDASYAARVLEALGLHGLFDTIYDIHRLDYRPKPLEAGYARMCEVLEIDPAESLFVEDMARNLVPAKRIGMATVWINNGSELGTEGVQSDMIDYEAAELGAWLRLIQEKEEA</sequence>
<dbReference type="PRINTS" id="PR00413">
    <property type="entry name" value="HADHALOGNASE"/>
</dbReference>
<dbReference type="InterPro" id="IPR010237">
    <property type="entry name" value="Pyr-5-nucltdase"/>
</dbReference>
<dbReference type="SFLD" id="SFLDS00003">
    <property type="entry name" value="Haloacid_Dehalogenase"/>
    <property type="match status" value="1"/>
</dbReference>
<dbReference type="InterPro" id="IPR023214">
    <property type="entry name" value="HAD_sf"/>
</dbReference>
<dbReference type="AlphaFoldDB" id="A0A7W9AF06"/>
<dbReference type="SFLD" id="SFLDG01132">
    <property type="entry name" value="C1.5.3:_5'-Nucleotidase_Like"/>
    <property type="match status" value="1"/>
</dbReference>
<dbReference type="Gene3D" id="3.40.50.1000">
    <property type="entry name" value="HAD superfamily/HAD-like"/>
    <property type="match status" value="1"/>
</dbReference>
<proteinExistence type="predicted"/>
<dbReference type="InterPro" id="IPR006439">
    <property type="entry name" value="HAD-SF_hydro_IA"/>
</dbReference>
<dbReference type="Gene3D" id="1.10.150.450">
    <property type="match status" value="1"/>
</dbReference>
<comment type="caution">
    <text evidence="1">The sequence shown here is derived from an EMBL/GenBank/DDBJ whole genome shotgun (WGS) entry which is preliminary data.</text>
</comment>
<dbReference type="InterPro" id="IPR036412">
    <property type="entry name" value="HAD-like_sf"/>
</dbReference>
<dbReference type="Proteomes" id="UP000549617">
    <property type="component" value="Unassembled WGS sequence"/>
</dbReference>
<dbReference type="SUPFAM" id="SSF56784">
    <property type="entry name" value="HAD-like"/>
    <property type="match status" value="1"/>
</dbReference>
<dbReference type="SFLD" id="SFLDG01129">
    <property type="entry name" value="C1.5:_HAD__Beta-PGM__Phosphata"/>
    <property type="match status" value="1"/>
</dbReference>
<protein>
    <submittedName>
        <fullName evidence="1">Putative hydrolase of the HAD superfamily</fullName>
    </submittedName>
</protein>
<name>A0A7W9AF06_9SPHN</name>
<reference evidence="1 2" key="1">
    <citation type="submission" date="2020-08" db="EMBL/GenBank/DDBJ databases">
        <title>Genomic Encyclopedia of Type Strains, Phase IV (KMG-IV): sequencing the most valuable type-strain genomes for metagenomic binning, comparative biology and taxonomic classification.</title>
        <authorList>
            <person name="Goeker M."/>
        </authorList>
    </citation>
    <scope>NUCLEOTIDE SEQUENCE [LARGE SCALE GENOMIC DNA]</scope>
    <source>
        <strain evidence="1 2">DSM 25079</strain>
    </source>
</reference>
<evidence type="ECO:0000313" key="1">
    <source>
        <dbReference type="EMBL" id="MBB5684211.1"/>
    </source>
</evidence>
<accession>A0A7W9AF06</accession>